<dbReference type="InterPro" id="IPR050256">
    <property type="entry name" value="Glycosyltransferase_2"/>
</dbReference>
<dbReference type="AlphaFoldDB" id="A0A7C4XSX4"/>
<dbReference type="InterPro" id="IPR001173">
    <property type="entry name" value="Glyco_trans_2-like"/>
</dbReference>
<feature type="domain" description="Glycosyltransferase 2-like" evidence="1">
    <location>
        <begin position="4"/>
        <end position="114"/>
    </location>
</feature>
<dbReference type="CDD" id="cd04179">
    <property type="entry name" value="DPM_DPG-synthase_like"/>
    <property type="match status" value="1"/>
</dbReference>
<organism evidence="2">
    <name type="scientific">Caldisericum exile</name>
    <dbReference type="NCBI Taxonomy" id="693075"/>
    <lineage>
        <taxon>Bacteria</taxon>
        <taxon>Pseudomonadati</taxon>
        <taxon>Caldisericota/Cryosericota group</taxon>
        <taxon>Caldisericota</taxon>
        <taxon>Caldisericia</taxon>
        <taxon>Caldisericales</taxon>
        <taxon>Caldisericaceae</taxon>
        <taxon>Caldisericum</taxon>
    </lineage>
</organism>
<sequence length="227" mass="25673">MLIAIIPAKDEERSIGEVVAKTKNYVDFVLVVDDGSVDNTKLVAESLGAFVIRNEVNLGKADALKIGFKYAVDNNFDRIALLDADGQHDPDELPRLLKKLDEGYDIVVGARRFSHKLMPPLRVFANSFSSFLVSLICGTKILDSQSGYRVLRTDVVRAITFETKRYQLDTEMLIKGARCGFKIGFVEINTIYTERAKSKINQIIDPLKFLWVTLKLAFFRCKNRKSF</sequence>
<name>A0A7C4XSX4_9BACT</name>
<dbReference type="GO" id="GO:0016740">
    <property type="term" value="F:transferase activity"/>
    <property type="evidence" value="ECO:0007669"/>
    <property type="project" value="UniProtKB-KW"/>
</dbReference>
<dbReference type="InterPro" id="IPR029044">
    <property type="entry name" value="Nucleotide-diphossugar_trans"/>
</dbReference>
<dbReference type="PANTHER" id="PTHR48090:SF7">
    <property type="entry name" value="RFBJ PROTEIN"/>
    <property type="match status" value="1"/>
</dbReference>
<protein>
    <submittedName>
        <fullName evidence="2">Glycosyltransferase family 2 protein</fullName>
    </submittedName>
</protein>
<proteinExistence type="predicted"/>
<evidence type="ECO:0000313" key="2">
    <source>
        <dbReference type="EMBL" id="HGW60436.1"/>
    </source>
</evidence>
<dbReference type="SUPFAM" id="SSF53448">
    <property type="entry name" value="Nucleotide-diphospho-sugar transferases"/>
    <property type="match status" value="1"/>
</dbReference>
<keyword evidence="2" id="KW-0808">Transferase</keyword>
<dbReference type="Pfam" id="PF00535">
    <property type="entry name" value="Glycos_transf_2"/>
    <property type="match status" value="1"/>
</dbReference>
<dbReference type="Gene3D" id="3.90.550.10">
    <property type="entry name" value="Spore Coat Polysaccharide Biosynthesis Protein SpsA, Chain A"/>
    <property type="match status" value="1"/>
</dbReference>
<comment type="caution">
    <text evidence="2">The sequence shown here is derived from an EMBL/GenBank/DDBJ whole genome shotgun (WGS) entry which is preliminary data.</text>
</comment>
<dbReference type="EMBL" id="DTHV01000102">
    <property type="protein sequence ID" value="HGW60436.1"/>
    <property type="molecule type" value="Genomic_DNA"/>
</dbReference>
<dbReference type="PANTHER" id="PTHR48090">
    <property type="entry name" value="UNDECAPRENYL-PHOSPHATE 4-DEOXY-4-FORMAMIDO-L-ARABINOSE TRANSFERASE-RELATED"/>
    <property type="match status" value="1"/>
</dbReference>
<gene>
    <name evidence="2" type="ORF">ENV82_03275</name>
</gene>
<reference evidence="2" key="1">
    <citation type="journal article" date="2020" name="mSystems">
        <title>Genome- and Community-Level Interaction Insights into Carbon Utilization and Element Cycling Functions of Hydrothermarchaeota in Hydrothermal Sediment.</title>
        <authorList>
            <person name="Zhou Z."/>
            <person name="Liu Y."/>
            <person name="Xu W."/>
            <person name="Pan J."/>
            <person name="Luo Z.H."/>
            <person name="Li M."/>
        </authorList>
    </citation>
    <scope>NUCLEOTIDE SEQUENCE [LARGE SCALE GENOMIC DNA]</scope>
    <source>
        <strain evidence="2">SpSt-794</strain>
    </source>
</reference>
<evidence type="ECO:0000259" key="1">
    <source>
        <dbReference type="Pfam" id="PF00535"/>
    </source>
</evidence>
<accession>A0A7C4XSX4</accession>